<dbReference type="KEGG" id="amu:Amuc_0628"/>
<dbReference type="Proteomes" id="UP000001031">
    <property type="component" value="Chromosome"/>
</dbReference>
<dbReference type="OrthoDB" id="2081179at2"/>
<keyword evidence="2" id="KW-1185">Reference proteome</keyword>
<dbReference type="Gene3D" id="1.10.30.50">
    <property type="match status" value="1"/>
</dbReference>
<dbReference type="RefSeq" id="WP_012419680.1">
    <property type="nucleotide sequence ID" value="NC_010655.1"/>
</dbReference>
<dbReference type="HOGENOM" id="CLU_1149963_0_0_0"/>
<dbReference type="AlphaFoldDB" id="B2UPI8"/>
<protein>
    <recommendedName>
        <fullName evidence="3">HNH endonuclease</fullName>
    </recommendedName>
</protein>
<proteinExistence type="predicted"/>
<evidence type="ECO:0000313" key="1">
    <source>
        <dbReference type="EMBL" id="ACD04465.1"/>
    </source>
</evidence>
<organism evidence="1 2">
    <name type="scientific">Akkermansia muciniphila (strain ATCC BAA-835 / DSM 22959 / JCM 33894 / BCRC 81048 / CCUG 64013 / CIP 107961 / Muc)</name>
    <dbReference type="NCBI Taxonomy" id="349741"/>
    <lineage>
        <taxon>Bacteria</taxon>
        <taxon>Pseudomonadati</taxon>
        <taxon>Verrucomicrobiota</taxon>
        <taxon>Verrucomicrobiia</taxon>
        <taxon>Verrucomicrobiales</taxon>
        <taxon>Akkermansiaceae</taxon>
        <taxon>Akkermansia</taxon>
    </lineage>
</organism>
<dbReference type="PaxDb" id="349741-Amuc_0628"/>
<gene>
    <name evidence="1" type="ordered locus">Amuc_0628</name>
</gene>
<reference evidence="2" key="1">
    <citation type="journal article" date="2011" name="PLoS ONE">
        <title>The genome of Akkermansia muciniphila, a dedicated intestinal mucin degrader, and its use in exploring intestinal metagenomes.</title>
        <authorList>
            <person name="van Passel M.W."/>
            <person name="Kant R."/>
            <person name="Zoetendal E.G."/>
            <person name="Plugge C.M."/>
            <person name="Derrien M."/>
            <person name="Malfatti S.A."/>
            <person name="Chain P.S."/>
            <person name="Woyke T."/>
            <person name="Palva A."/>
            <person name="de Vos W.M."/>
            <person name="Smidt H."/>
        </authorList>
    </citation>
    <scope>NUCLEOTIDE SEQUENCE [LARGE SCALE GENOMIC DNA]</scope>
    <source>
        <strain evidence="2">ATCC BAA-835 / DSM 22959 / JCM 33894 / BCRC 81048 / CCUG 64013 / CIP 107961 / Muc</strain>
    </source>
</reference>
<evidence type="ECO:0008006" key="3">
    <source>
        <dbReference type="Google" id="ProtNLM"/>
    </source>
</evidence>
<evidence type="ECO:0000313" key="2">
    <source>
        <dbReference type="Proteomes" id="UP000001031"/>
    </source>
</evidence>
<sequence length="241" mass="28792">MNKRYKQICYLCGKKLSRGSSNRTVDHIPPRGFFPENFDRKVNLPTVLCCRKCNNSYARLDEEFRFLLSSGNYRSKAGDWIWNNKSEPKIGKSLINFCADLVRGFRGYEILQMEDSFSQAVNITVSYTEKILPFFSRLAKGFLVYDSHNYKNYDFVVFPLYNYPEIYNIMMKYPDKRSFLDDNGEHIFSYVYQHDQKFDKGFFFFSFYKDQHFGVLFERSIYTSTSEKKILDDIIKKWNIY</sequence>
<name>B2UPI8_AKKM8</name>
<dbReference type="EMBL" id="CP001071">
    <property type="protein sequence ID" value="ACD04465.1"/>
    <property type="molecule type" value="Genomic_DNA"/>
</dbReference>
<dbReference type="eggNOG" id="COG1403">
    <property type="taxonomic scope" value="Bacteria"/>
</dbReference>
<accession>B2UPI8</accession>